<keyword evidence="8" id="KW-1185">Reference proteome</keyword>
<name>A0ABV0QM70_9TELE</name>
<protein>
    <recommendedName>
        <fullName evidence="6">Laminin IV type A domain-containing protein</fullName>
    </recommendedName>
</protein>
<dbReference type="InterPro" id="IPR000034">
    <property type="entry name" value="Laminin_IV"/>
</dbReference>
<dbReference type="PANTHER" id="PTHR10075:SF100">
    <property type="entry name" value="FASCICLIN-2"/>
    <property type="match status" value="1"/>
</dbReference>
<keyword evidence="4" id="KW-0325">Glycoprotein</keyword>
<reference evidence="7 8" key="1">
    <citation type="submission" date="2021-06" db="EMBL/GenBank/DDBJ databases">
        <authorList>
            <person name="Palmer J.M."/>
        </authorList>
    </citation>
    <scope>NUCLEOTIDE SEQUENCE [LARGE SCALE GENOMIC DNA]</scope>
    <source>
        <strain evidence="7 8">XC_2019</strain>
        <tissue evidence="7">Muscle</tissue>
    </source>
</reference>
<dbReference type="InterPro" id="IPR013783">
    <property type="entry name" value="Ig-like_fold"/>
</dbReference>
<comment type="caution">
    <text evidence="7">The sequence shown here is derived from an EMBL/GenBank/DDBJ whole genome shotgun (WGS) entry which is preliminary data.</text>
</comment>
<evidence type="ECO:0000313" key="8">
    <source>
        <dbReference type="Proteomes" id="UP001434883"/>
    </source>
</evidence>
<dbReference type="Proteomes" id="UP001434883">
    <property type="component" value="Unassembled WGS sequence"/>
</dbReference>
<keyword evidence="3" id="KW-1015">Disulfide bond</keyword>
<evidence type="ECO:0000259" key="6">
    <source>
        <dbReference type="PROSITE" id="PS51115"/>
    </source>
</evidence>
<evidence type="ECO:0000256" key="4">
    <source>
        <dbReference type="ARBA" id="ARBA00023180"/>
    </source>
</evidence>
<accession>A0ABV0QM70</accession>
<proteinExistence type="predicted"/>
<gene>
    <name evidence="7" type="ORF">XENOCAPTIV_018527</name>
</gene>
<sequence>MPATREHLMMVLADLDDILIRASYSTEMRSSSISDISMEVAVPNYSGLAQALEVEQCRCPPGYQGLSCQEQSCTSPASCQVTLASTSAPAKTYAARTGATLRLLSKNVQPEDAGSYVCTGSNMFAMDESSAILYVPVDRSVPSSCREKFAKRQCHLTRYALTGLNKMIVTGGPRNRMSPRAVITNGILTFPAVDLADEGEYTCKALNTHGEHTARASLHVQ</sequence>
<organism evidence="7 8">
    <name type="scientific">Xenoophorus captivus</name>
    <dbReference type="NCBI Taxonomy" id="1517983"/>
    <lineage>
        <taxon>Eukaryota</taxon>
        <taxon>Metazoa</taxon>
        <taxon>Chordata</taxon>
        <taxon>Craniata</taxon>
        <taxon>Vertebrata</taxon>
        <taxon>Euteleostomi</taxon>
        <taxon>Actinopterygii</taxon>
        <taxon>Neopterygii</taxon>
        <taxon>Teleostei</taxon>
        <taxon>Neoteleostei</taxon>
        <taxon>Acanthomorphata</taxon>
        <taxon>Ovalentaria</taxon>
        <taxon>Atherinomorphae</taxon>
        <taxon>Cyprinodontiformes</taxon>
        <taxon>Goodeidae</taxon>
        <taxon>Xenoophorus</taxon>
    </lineage>
</organism>
<keyword evidence="2" id="KW-0677">Repeat</keyword>
<feature type="domain" description="Laminin IV type A" evidence="6">
    <location>
        <begin position="1"/>
        <end position="56"/>
    </location>
</feature>
<dbReference type="EMBL" id="JAHRIN010017194">
    <property type="protein sequence ID" value="MEQ2196938.1"/>
    <property type="molecule type" value="Genomic_DNA"/>
</dbReference>
<evidence type="ECO:0000313" key="7">
    <source>
        <dbReference type="EMBL" id="MEQ2196938.1"/>
    </source>
</evidence>
<keyword evidence="5" id="KW-0393">Immunoglobulin domain</keyword>
<evidence type="ECO:0000256" key="5">
    <source>
        <dbReference type="ARBA" id="ARBA00023319"/>
    </source>
</evidence>
<dbReference type="PANTHER" id="PTHR10075">
    <property type="entry name" value="BASIGIN RELATED"/>
    <property type="match status" value="1"/>
</dbReference>
<evidence type="ECO:0000256" key="2">
    <source>
        <dbReference type="ARBA" id="ARBA00022737"/>
    </source>
</evidence>
<dbReference type="Gene3D" id="2.60.40.10">
    <property type="entry name" value="Immunoglobulins"/>
    <property type="match status" value="2"/>
</dbReference>
<dbReference type="InterPro" id="IPR036179">
    <property type="entry name" value="Ig-like_dom_sf"/>
</dbReference>
<keyword evidence="1" id="KW-0732">Signal</keyword>
<feature type="non-terminal residue" evidence="7">
    <location>
        <position position="221"/>
    </location>
</feature>
<dbReference type="SUPFAM" id="SSF48726">
    <property type="entry name" value="Immunoglobulin"/>
    <property type="match status" value="2"/>
</dbReference>
<dbReference type="Pfam" id="PF07679">
    <property type="entry name" value="I-set"/>
    <property type="match status" value="1"/>
</dbReference>
<dbReference type="PROSITE" id="PS51115">
    <property type="entry name" value="LAMININ_IVA"/>
    <property type="match status" value="1"/>
</dbReference>
<evidence type="ECO:0000256" key="1">
    <source>
        <dbReference type="ARBA" id="ARBA00022729"/>
    </source>
</evidence>
<evidence type="ECO:0000256" key="3">
    <source>
        <dbReference type="ARBA" id="ARBA00023157"/>
    </source>
</evidence>
<dbReference type="Pfam" id="PF00052">
    <property type="entry name" value="Laminin_B"/>
    <property type="match status" value="1"/>
</dbReference>
<dbReference type="InterPro" id="IPR013098">
    <property type="entry name" value="Ig_I-set"/>
</dbReference>